<feature type="compositionally biased region" description="Basic and acidic residues" evidence="1">
    <location>
        <begin position="73"/>
        <end position="82"/>
    </location>
</feature>
<reference evidence="3 4" key="1">
    <citation type="submission" date="2019-02" db="EMBL/GenBank/DDBJ databases">
        <title>Draft genome sequences of novel Actinobacteria.</title>
        <authorList>
            <person name="Sahin N."/>
            <person name="Ay H."/>
            <person name="Saygin H."/>
        </authorList>
    </citation>
    <scope>NUCLEOTIDE SEQUENCE [LARGE SCALE GENOMIC DNA]</scope>
    <source>
        <strain evidence="3 4">8K307</strain>
    </source>
</reference>
<comment type="caution">
    <text evidence="3">The sequence shown here is derived from an EMBL/GenBank/DDBJ whole genome shotgun (WGS) entry which is preliminary data.</text>
</comment>
<accession>A0A4R5AJS5</accession>
<keyword evidence="4" id="KW-1185">Reference proteome</keyword>
<evidence type="ECO:0000256" key="1">
    <source>
        <dbReference type="SAM" id="MobiDB-lite"/>
    </source>
</evidence>
<feature type="domain" description="DUF427" evidence="2">
    <location>
        <begin position="168"/>
        <end position="257"/>
    </location>
</feature>
<dbReference type="Pfam" id="PF04248">
    <property type="entry name" value="NTP_transf_9"/>
    <property type="match status" value="1"/>
</dbReference>
<dbReference type="PANTHER" id="PTHR34310">
    <property type="entry name" value="DUF427 DOMAIN PROTEIN (AFU_ORTHOLOGUE AFUA_3G02220)"/>
    <property type="match status" value="1"/>
</dbReference>
<dbReference type="OrthoDB" id="285364at2"/>
<evidence type="ECO:0000259" key="2">
    <source>
        <dbReference type="Pfam" id="PF04248"/>
    </source>
</evidence>
<dbReference type="InterPro" id="IPR007361">
    <property type="entry name" value="DUF427"/>
</dbReference>
<dbReference type="PANTHER" id="PTHR34310:SF9">
    <property type="entry name" value="BLR5716 PROTEIN"/>
    <property type="match status" value="1"/>
</dbReference>
<dbReference type="EMBL" id="SMLB01000004">
    <property type="protein sequence ID" value="TDD72045.1"/>
    <property type="molecule type" value="Genomic_DNA"/>
</dbReference>
<feature type="region of interest" description="Disordered" evidence="1">
    <location>
        <begin position="66"/>
        <end position="86"/>
    </location>
</feature>
<dbReference type="Proteomes" id="UP000295217">
    <property type="component" value="Unassembled WGS sequence"/>
</dbReference>
<gene>
    <name evidence="3" type="ORF">E1262_04870</name>
</gene>
<dbReference type="AlphaFoldDB" id="A0A4R5AJS5"/>
<organism evidence="3 4">
    <name type="scientific">Jiangella aurantiaca</name>
    <dbReference type="NCBI Taxonomy" id="2530373"/>
    <lineage>
        <taxon>Bacteria</taxon>
        <taxon>Bacillati</taxon>
        <taxon>Actinomycetota</taxon>
        <taxon>Actinomycetes</taxon>
        <taxon>Jiangellales</taxon>
        <taxon>Jiangellaceae</taxon>
        <taxon>Jiangella</taxon>
    </lineage>
</organism>
<dbReference type="Gene3D" id="2.170.150.40">
    <property type="entry name" value="Domain of unknown function (DUF427)"/>
    <property type="match status" value="2"/>
</dbReference>
<dbReference type="InterPro" id="IPR038694">
    <property type="entry name" value="DUF427_sf"/>
</dbReference>
<sequence length="277" mass="31142">MAIRMSALIMGALPELRFEPSPKRVRALVGGQTWADTTTAMVVWEPRRIVPGYAVPEADLDAELLPADPSPEAEAHPVRMDADGPPVLDPRTPFSVRSTPGEPLSLRRGGTTLEAAGFRADDRDLAGYVLLDYAAFDQWLEEDDQNFAHARDPFKRIDVRSTSRHLVISVDGVVLAESTRAKLLFETHLPVRTYLPREDVRMDLLVPSDTRSWCAYKGQARYWSAQVNSQVRRNLAWSYEQPLSDGVEVKDRMTFFDEKVDVTVDGKPRPRPVSPWS</sequence>
<name>A0A4R5AJS5_9ACTN</name>
<proteinExistence type="predicted"/>
<evidence type="ECO:0000313" key="4">
    <source>
        <dbReference type="Proteomes" id="UP000295217"/>
    </source>
</evidence>
<protein>
    <submittedName>
        <fullName evidence="3">DUF427 domain-containing protein</fullName>
    </submittedName>
</protein>
<evidence type="ECO:0000313" key="3">
    <source>
        <dbReference type="EMBL" id="TDD72045.1"/>
    </source>
</evidence>